<organism evidence="9 10">
    <name type="scientific">Enteroscipio rubneri</name>
    <dbReference type="NCBI Taxonomy" id="2070686"/>
    <lineage>
        <taxon>Bacteria</taxon>
        <taxon>Bacillati</taxon>
        <taxon>Actinomycetota</taxon>
        <taxon>Coriobacteriia</taxon>
        <taxon>Eggerthellales</taxon>
        <taxon>Eggerthellaceae</taxon>
        <taxon>Enteroscipio</taxon>
    </lineage>
</organism>
<dbReference type="InterPro" id="IPR007829">
    <property type="entry name" value="TM2"/>
</dbReference>
<keyword evidence="5" id="KW-0175">Coiled coil</keyword>
<evidence type="ECO:0000259" key="8">
    <source>
        <dbReference type="Pfam" id="PF05154"/>
    </source>
</evidence>
<evidence type="ECO:0000256" key="5">
    <source>
        <dbReference type="SAM" id="Coils"/>
    </source>
</evidence>
<dbReference type="RefSeq" id="WP_103265211.1">
    <property type="nucleotide sequence ID" value="NZ_CABMLE010000008.1"/>
</dbReference>
<evidence type="ECO:0000256" key="6">
    <source>
        <dbReference type="SAM" id="MobiDB-lite"/>
    </source>
</evidence>
<feature type="region of interest" description="Disordered" evidence="6">
    <location>
        <begin position="106"/>
        <end position="197"/>
    </location>
</feature>
<dbReference type="Proteomes" id="UP000236197">
    <property type="component" value="Unassembled WGS sequence"/>
</dbReference>
<dbReference type="OrthoDB" id="2004788at2"/>
<feature type="domain" description="TM2" evidence="8">
    <location>
        <begin position="248"/>
        <end position="295"/>
    </location>
</feature>
<evidence type="ECO:0000256" key="1">
    <source>
        <dbReference type="ARBA" id="ARBA00004141"/>
    </source>
</evidence>
<keyword evidence="4 7" id="KW-0472">Membrane</keyword>
<keyword evidence="3 7" id="KW-1133">Transmembrane helix</keyword>
<comment type="caution">
    <text evidence="9">The sequence shown here is derived from an EMBL/GenBank/DDBJ whole genome shotgun (WGS) entry which is preliminary data.</text>
</comment>
<keyword evidence="10" id="KW-1185">Reference proteome</keyword>
<evidence type="ECO:0000256" key="7">
    <source>
        <dbReference type="SAM" id="Phobius"/>
    </source>
</evidence>
<dbReference type="EMBL" id="PPEK01000008">
    <property type="protein sequence ID" value="PNV67497.1"/>
    <property type="molecule type" value="Genomic_DNA"/>
</dbReference>
<evidence type="ECO:0000256" key="2">
    <source>
        <dbReference type="ARBA" id="ARBA00022692"/>
    </source>
</evidence>
<name>A0A2K2UB00_9ACTN</name>
<protein>
    <submittedName>
        <fullName evidence="9">TM2 domain-containing protein</fullName>
    </submittedName>
</protein>
<dbReference type="GO" id="GO:0016020">
    <property type="term" value="C:membrane"/>
    <property type="evidence" value="ECO:0007669"/>
    <property type="project" value="UniProtKB-SubCell"/>
</dbReference>
<dbReference type="AlphaFoldDB" id="A0A2K2UB00"/>
<evidence type="ECO:0000313" key="10">
    <source>
        <dbReference type="Proteomes" id="UP000236197"/>
    </source>
</evidence>
<evidence type="ECO:0000256" key="3">
    <source>
        <dbReference type="ARBA" id="ARBA00022989"/>
    </source>
</evidence>
<evidence type="ECO:0000313" key="9">
    <source>
        <dbReference type="EMBL" id="PNV67497.1"/>
    </source>
</evidence>
<evidence type="ECO:0000256" key="4">
    <source>
        <dbReference type="ARBA" id="ARBA00023136"/>
    </source>
</evidence>
<accession>A0A2K2UB00</accession>
<feature type="transmembrane region" description="Helical" evidence="7">
    <location>
        <begin position="278"/>
        <end position="311"/>
    </location>
</feature>
<feature type="coiled-coil region" evidence="5">
    <location>
        <begin position="13"/>
        <end position="40"/>
    </location>
</feature>
<dbReference type="Pfam" id="PF05154">
    <property type="entry name" value="TM2"/>
    <property type="match status" value="1"/>
</dbReference>
<comment type="subcellular location">
    <subcellularLocation>
        <location evidence="1">Membrane</location>
        <topology evidence="1">Multi-pass membrane protein</topology>
    </subcellularLocation>
</comment>
<gene>
    <name evidence="9" type="ORF">C2L71_07810</name>
</gene>
<proteinExistence type="predicted"/>
<keyword evidence="2 7" id="KW-0812">Transmembrane</keyword>
<feature type="compositionally biased region" description="Low complexity" evidence="6">
    <location>
        <begin position="158"/>
        <end position="167"/>
    </location>
</feature>
<feature type="transmembrane region" description="Helical" evidence="7">
    <location>
        <begin position="252"/>
        <end position="271"/>
    </location>
</feature>
<sequence>MDTNKPLNATDEVAAAEAELKAAQERLDAAKAKLAAVEASVSEADAPENALVDAEAGNAGARGLSEAEDTCDAEPSVAAEAAEAFEVVEIVEVVEAVEGAGACDGAEAHEASDADASDGNVPDADTSGIGVADAAPDRADKPASESGANRAPDWIPYSTPQTPTSSPVYGDAQQPGYDPATRSMPQQPPATPFGAASGSPYQPPVGYVAPGYGQPPHVGPNAVPPQQAPYGYQQPYRQEQYAPPVVGTKDHVAAGLLAIFLGWLGIHKFYLGYNTAGFIMLAVSIVGGIFTVTLATWVIWVIAIIEGILYLTKSQTEFEHMYVLNKKEWF</sequence>
<reference evidence="10" key="1">
    <citation type="submission" date="2018-01" db="EMBL/GenBank/DDBJ databases">
        <title>Rubneribacter badeniensis gen. nov., sp. nov., and Colonibacter rubneri, gen. nov., sp. nov., WGS of new members of the Eggerthellaceae.</title>
        <authorList>
            <person name="Danylec N."/>
            <person name="Stoll D.A."/>
            <person name="Doetsch A."/>
            <person name="Kulling S.E."/>
            <person name="Huch M."/>
        </authorList>
    </citation>
    <scope>NUCLEOTIDE SEQUENCE [LARGE SCALE GENOMIC DNA]</scope>
    <source>
        <strain evidence="10">ResAG-96</strain>
    </source>
</reference>